<proteinExistence type="predicted"/>
<protein>
    <submittedName>
        <fullName evidence="1">Uncharacterized protein</fullName>
    </submittedName>
</protein>
<dbReference type="Proteomes" id="UP000309488">
    <property type="component" value="Unassembled WGS sequence"/>
</dbReference>
<organism evidence="1 2">
    <name type="scientific">Pedobacter polaris</name>
    <dbReference type="NCBI Taxonomy" id="2571273"/>
    <lineage>
        <taxon>Bacteria</taxon>
        <taxon>Pseudomonadati</taxon>
        <taxon>Bacteroidota</taxon>
        <taxon>Sphingobacteriia</taxon>
        <taxon>Sphingobacteriales</taxon>
        <taxon>Sphingobacteriaceae</taxon>
        <taxon>Pedobacter</taxon>
    </lineage>
</organism>
<reference evidence="1 2" key="1">
    <citation type="submission" date="2019-04" db="EMBL/GenBank/DDBJ databases">
        <title>Pedobacter sp. RP-3-22 sp. nov., isolated from Arctic soil.</title>
        <authorList>
            <person name="Dahal R.H."/>
            <person name="Kim D.-U."/>
        </authorList>
    </citation>
    <scope>NUCLEOTIDE SEQUENCE [LARGE SCALE GENOMIC DNA]</scope>
    <source>
        <strain evidence="1 2">RP-3-22</strain>
    </source>
</reference>
<comment type="caution">
    <text evidence="1">The sequence shown here is derived from an EMBL/GenBank/DDBJ whole genome shotgun (WGS) entry which is preliminary data.</text>
</comment>
<dbReference type="EMBL" id="SWBR01000006">
    <property type="protein sequence ID" value="TKC04712.1"/>
    <property type="molecule type" value="Genomic_DNA"/>
</dbReference>
<accession>A0A4U1CE43</accession>
<evidence type="ECO:0000313" key="1">
    <source>
        <dbReference type="EMBL" id="TKC04712.1"/>
    </source>
</evidence>
<name>A0A4U1CE43_9SPHI</name>
<keyword evidence="2" id="KW-1185">Reference proteome</keyword>
<sequence length="116" mass="13295">MKKYISKLMLLSFLFHMGCSNEPKKNNVKQFKSELNCNPIQNNIICIPKEWKVIKQSELFFFAAPESDYKYTFFTVGKYNLRSHQASKRSLALPSALPLPWVCSSGRNILIMSVAG</sequence>
<gene>
    <name evidence="1" type="ORF">FA048_18670</name>
</gene>
<evidence type="ECO:0000313" key="2">
    <source>
        <dbReference type="Proteomes" id="UP000309488"/>
    </source>
</evidence>
<dbReference type="AlphaFoldDB" id="A0A4U1CE43"/>
<dbReference type="RefSeq" id="WP_136844006.1">
    <property type="nucleotide sequence ID" value="NZ_SWBR01000006.1"/>
</dbReference>